<feature type="region of interest" description="Disordered" evidence="1">
    <location>
        <begin position="633"/>
        <end position="652"/>
    </location>
</feature>
<comment type="caution">
    <text evidence="2">The sequence shown here is derived from an EMBL/GenBank/DDBJ whole genome shotgun (WGS) entry which is preliminary data.</text>
</comment>
<gene>
    <name evidence="2" type="ORF">LPJ61_001747</name>
</gene>
<feature type="region of interest" description="Disordered" evidence="1">
    <location>
        <begin position="244"/>
        <end position="287"/>
    </location>
</feature>
<reference evidence="2" key="1">
    <citation type="submission" date="2022-07" db="EMBL/GenBank/DDBJ databases">
        <title>Phylogenomic reconstructions and comparative analyses of Kickxellomycotina fungi.</title>
        <authorList>
            <person name="Reynolds N.K."/>
            <person name="Stajich J.E."/>
            <person name="Barry K."/>
            <person name="Grigoriev I.V."/>
            <person name="Crous P."/>
            <person name="Smith M.E."/>
        </authorList>
    </citation>
    <scope>NUCLEOTIDE SEQUENCE</scope>
    <source>
        <strain evidence="2">BCRC 34381</strain>
    </source>
</reference>
<evidence type="ECO:0000313" key="3">
    <source>
        <dbReference type="Proteomes" id="UP001143981"/>
    </source>
</evidence>
<organism evidence="2 3">
    <name type="scientific">Coemansia biformis</name>
    <dbReference type="NCBI Taxonomy" id="1286918"/>
    <lineage>
        <taxon>Eukaryota</taxon>
        <taxon>Fungi</taxon>
        <taxon>Fungi incertae sedis</taxon>
        <taxon>Zoopagomycota</taxon>
        <taxon>Kickxellomycotina</taxon>
        <taxon>Kickxellomycetes</taxon>
        <taxon>Kickxellales</taxon>
        <taxon>Kickxellaceae</taxon>
        <taxon>Coemansia</taxon>
    </lineage>
</organism>
<sequence>MMDSADSKQTPAGPISIEQLRAAFGSGSPAVVHDMLVPFLQQESRSNGDMRVINEIAESTAKLLYPWFQDSGTMSGSNQRALYALLRPDGRLVDTLLQYHILQRQHVAAMGAMPAAGSSGMTLPLLSLPVEYHVLKGVDVGRAMSLPADFARRLVADGAAGTAGFVVGALEYFLYHFCKALVPPRGPAVRGLDTTVAFLPASPGASSAQHGTAAAGSVAHYLAREYIGFFMPVAVPERLVAERSGPATERSPMRHIRDRLHDFSPRKGAGVAPDERDNERRPGTTDTDILDGCDYVQSLGLASFFVSCAALLWLPVVPMDVLAAVRSTLQSADSARREHGGGPDGVGSWVWIPSPSQLSALHLFHLLVGYLAKGERQLERYHLAGSAAPHDGGHAGPGREAGGSDMAACGSEAYDKRIGMNGTVRDTLRTHCLNVAVADALGLVLASCGQAGFLDSDIWIPFLDVTTSIWLRYAMPWRGARTEAVRGGAQEGGGAEISPLWRSRIPLMMKCLPPALYGPALAVFLQQMSSPNVDLLVHTSAGHRGGSRASHGVQTWIHDAVSSVFGHTHTMDVLAVIERVAGAFTGTELRAILAAAERYQLEAFPRHREQTALPTPLQPSTLGMAAAAAAGSAGAMETPTKKAPAGRQTAGSTDSSLFERQVAAAEKLIAPYAQAVVSFRSGSALLDATMVGVLGRPPVCVVFSRGPSALLRRIVDALRGAEVLAERQLRLIIPEGSADQARSVVSDIFLVLSRLFSAPADDGPGAPWGWAGAGRTGAAQSGGAGETMRARAQSLHEAQARIRTLYARLATVFGASRSDMEALTMAHDDTMISAASAGGDGGRAGQPFGSSGSFGERLAARGRQGGDSGGSGLGTPDMEHGSLTPRGRWELKTGRKKFTTQSLLGSPLAGQPQPPTPPEWGLQARRKAPRPDAALDATLLPRGPRAHYEARSYESQWLLDRVLVFNEWANRQYQLLLDVVGAGACPIPEAVRTYKLDFRWVAAYQNIRFALLVLLALRLICWLLF</sequence>
<feature type="region of interest" description="Disordered" evidence="1">
    <location>
        <begin position="767"/>
        <end position="791"/>
    </location>
</feature>
<feature type="region of interest" description="Disordered" evidence="1">
    <location>
        <begin position="836"/>
        <end position="890"/>
    </location>
</feature>
<feature type="compositionally biased region" description="Gly residues" evidence="1">
    <location>
        <begin position="771"/>
        <end position="785"/>
    </location>
</feature>
<evidence type="ECO:0000256" key="1">
    <source>
        <dbReference type="SAM" id="MobiDB-lite"/>
    </source>
</evidence>
<name>A0A9W7YEL2_9FUNG</name>
<dbReference type="AlphaFoldDB" id="A0A9W7YEL2"/>
<feature type="compositionally biased region" description="Gly residues" evidence="1">
    <location>
        <begin position="863"/>
        <end position="873"/>
    </location>
</feature>
<protein>
    <submittedName>
        <fullName evidence="2">Uncharacterized protein</fullName>
    </submittedName>
</protein>
<dbReference type="OrthoDB" id="5567405at2759"/>
<accession>A0A9W7YEL2</accession>
<dbReference type="Proteomes" id="UP001143981">
    <property type="component" value="Unassembled WGS sequence"/>
</dbReference>
<keyword evidence="3" id="KW-1185">Reference proteome</keyword>
<proteinExistence type="predicted"/>
<evidence type="ECO:0000313" key="2">
    <source>
        <dbReference type="EMBL" id="KAJ1733054.1"/>
    </source>
</evidence>
<dbReference type="EMBL" id="JANBOI010000171">
    <property type="protein sequence ID" value="KAJ1733054.1"/>
    <property type="molecule type" value="Genomic_DNA"/>
</dbReference>
<feature type="compositionally biased region" description="Basic and acidic residues" evidence="1">
    <location>
        <begin position="273"/>
        <end position="283"/>
    </location>
</feature>
<feature type="region of interest" description="Disordered" evidence="1">
    <location>
        <begin position="903"/>
        <end position="927"/>
    </location>
</feature>